<evidence type="ECO:0000256" key="1">
    <source>
        <dbReference type="SAM" id="MobiDB-lite"/>
    </source>
</evidence>
<evidence type="ECO:0000313" key="2">
    <source>
        <dbReference type="EMBL" id="PHT25940.1"/>
    </source>
</evidence>
<organism evidence="2">
    <name type="scientific">Capsicum baccatum</name>
    <name type="common">Peruvian pepper</name>
    <dbReference type="NCBI Taxonomy" id="33114"/>
    <lineage>
        <taxon>Eukaryota</taxon>
        <taxon>Viridiplantae</taxon>
        <taxon>Streptophyta</taxon>
        <taxon>Embryophyta</taxon>
        <taxon>Tracheophyta</taxon>
        <taxon>Spermatophyta</taxon>
        <taxon>Magnoliopsida</taxon>
        <taxon>eudicotyledons</taxon>
        <taxon>Gunneridae</taxon>
        <taxon>Pentapetalae</taxon>
        <taxon>asterids</taxon>
        <taxon>lamiids</taxon>
        <taxon>Solanales</taxon>
        <taxon>Solanaceae</taxon>
        <taxon>Solanoideae</taxon>
        <taxon>Capsiceae</taxon>
        <taxon>Capsicum</taxon>
    </lineage>
</organism>
<feature type="region of interest" description="Disordered" evidence="1">
    <location>
        <begin position="142"/>
        <end position="165"/>
    </location>
</feature>
<feature type="region of interest" description="Disordered" evidence="1">
    <location>
        <begin position="205"/>
        <end position="226"/>
    </location>
</feature>
<gene>
    <name evidence="2" type="ORF">CQW23_34441</name>
</gene>
<dbReference type="EMBL" id="MLFT02001147">
    <property type="protein sequence ID" value="PHT25940.1"/>
    <property type="molecule type" value="Genomic_DNA"/>
</dbReference>
<accession>A0A2G2UYV8</accession>
<feature type="compositionally biased region" description="Low complexity" evidence="1">
    <location>
        <begin position="357"/>
        <end position="368"/>
    </location>
</feature>
<dbReference type="PANTHER" id="PTHR47188">
    <property type="entry name" value="PROTEIN TAR1"/>
    <property type="match status" value="1"/>
</dbReference>
<sequence length="389" mass="42220">MVHGILQFTPSIAFRYVLHRCESRDIRCRESFVFTEEARVPPTHAADGARGAGCRFEHSLALSAPGFVGRPPRAPGRARRGRGGGARAECRSTPPARAPRLLNAFAGSFCCAGFDNDPSAGSPTETLLRLFLPLNDKVQWTSRDVASSEPPTSPRSEHFTGSFNRRPPVFPLDSPRSGIVHHLLGPDRLLGPCFKTGQMGRPQASVRSAQMPKHAGGARCLPQSRRRHSTSVSRARALAAPPIHAGLRPGSIGVPARRRSTYDWGASPAPIRFPPHNFKHSLTLFSKSFSSFPRGTCSLSVSRPYLALDGIHRPIWAAFPNNPTRRQRLVVRQGPGTTGLSPSPAPPSRGLGPGPPLRTLLQTTIRTTEPPDSKDGLFPIRSPLLRESL</sequence>
<dbReference type="OrthoDB" id="1685618at2759"/>
<feature type="region of interest" description="Disordered" evidence="1">
    <location>
        <begin position="333"/>
        <end position="389"/>
    </location>
</feature>
<dbReference type="InterPro" id="IPR044792">
    <property type="entry name" value="TAR1"/>
</dbReference>
<proteinExistence type="predicted"/>
<feature type="region of interest" description="Disordered" evidence="1">
    <location>
        <begin position="68"/>
        <end position="93"/>
    </location>
</feature>
<reference evidence="2" key="1">
    <citation type="journal article" date="2017" name="Genome Biol.">
        <title>New reference genome sequences of hot pepper reveal the massive evolution of plant disease-resistance genes by retroduplication.</title>
        <authorList>
            <person name="Kim S."/>
            <person name="Park J."/>
            <person name="Yeom S.I."/>
            <person name="Kim Y.M."/>
            <person name="Seo E."/>
            <person name="Kim K.T."/>
            <person name="Kim M.S."/>
            <person name="Lee J.M."/>
            <person name="Cheong K."/>
            <person name="Shin H.S."/>
            <person name="Kim S.B."/>
            <person name="Han K."/>
            <person name="Lee J."/>
            <person name="Park M."/>
            <person name="Lee H.A."/>
            <person name="Lee H.Y."/>
            <person name="Lee Y."/>
            <person name="Oh S."/>
            <person name="Lee J.H."/>
            <person name="Choi E."/>
            <person name="Choi E."/>
            <person name="Lee S.E."/>
            <person name="Jeon J."/>
            <person name="Kim H."/>
            <person name="Choi G."/>
            <person name="Song H."/>
            <person name="Lee J."/>
            <person name="Lee S.C."/>
            <person name="Kwon J.K."/>
            <person name="Lee H.Y."/>
            <person name="Koo N."/>
            <person name="Hong Y."/>
            <person name="Kim R.W."/>
            <person name="Kang W.H."/>
            <person name="Huh J.H."/>
            <person name="Kang B.C."/>
            <person name="Yang T.J."/>
            <person name="Lee Y.H."/>
            <person name="Bennetzen J.L."/>
            <person name="Choi D."/>
        </authorList>
    </citation>
    <scope>NUCLEOTIDE SEQUENCE [LARGE SCALE GENOMIC DNA]</scope>
    <source>
        <strain evidence="2">PBC81</strain>
        <tissue evidence="2">Leaf</tissue>
    </source>
</reference>
<protein>
    <submittedName>
        <fullName evidence="2">Protein TAR1</fullName>
    </submittedName>
</protein>
<comment type="caution">
    <text evidence="2">The sequence shown here is derived from an EMBL/GenBank/DDBJ whole genome shotgun (WGS) entry which is preliminary data.</text>
</comment>
<reference evidence="2" key="2">
    <citation type="journal article" date="2017" name="J. Anim. Genet.">
        <title>Multiple reference genome sequences of hot pepper reveal the massive evolution of plant disease resistance genes by retroduplication.</title>
        <authorList>
            <person name="Kim S."/>
            <person name="Park J."/>
            <person name="Yeom S.-I."/>
            <person name="Kim Y.-M."/>
            <person name="Seo E."/>
            <person name="Kim K.-T."/>
            <person name="Kim M.-S."/>
            <person name="Lee J.M."/>
            <person name="Cheong K."/>
            <person name="Shin H.-S."/>
            <person name="Kim S.-B."/>
            <person name="Han K."/>
            <person name="Lee J."/>
            <person name="Park M."/>
            <person name="Lee H.-A."/>
            <person name="Lee H.-Y."/>
            <person name="Lee Y."/>
            <person name="Oh S."/>
            <person name="Lee J.H."/>
            <person name="Choi E."/>
            <person name="Choi E."/>
            <person name="Lee S.E."/>
            <person name="Jeon J."/>
            <person name="Kim H."/>
            <person name="Choi G."/>
            <person name="Song H."/>
            <person name="Lee J."/>
            <person name="Lee S.-C."/>
            <person name="Kwon J.-K."/>
            <person name="Lee H.-Y."/>
            <person name="Koo N."/>
            <person name="Hong Y."/>
            <person name="Kim R.W."/>
            <person name="Kang W.-H."/>
            <person name="Huh J.H."/>
            <person name="Kang B.-C."/>
            <person name="Yang T.-J."/>
            <person name="Lee Y.-H."/>
            <person name="Bennetzen J.L."/>
            <person name="Choi D."/>
        </authorList>
    </citation>
    <scope>NUCLEOTIDE SEQUENCE [LARGE SCALE GENOMIC DNA]</scope>
    <source>
        <strain evidence="2">cv. PBC81</strain>
    </source>
</reference>
<dbReference type="GO" id="GO:0043457">
    <property type="term" value="P:regulation of cellular respiration"/>
    <property type="evidence" value="ECO:0007669"/>
    <property type="project" value="InterPro"/>
</dbReference>
<name>A0A2G2UYV8_CAPBA</name>
<dbReference type="PANTHER" id="PTHR47188:SF1">
    <property type="entry name" value="PROTEIN TAR1"/>
    <property type="match status" value="1"/>
</dbReference>
<dbReference type="AlphaFoldDB" id="A0A2G2UYV8"/>